<evidence type="ECO:0000259" key="5">
    <source>
        <dbReference type="PROSITE" id="PS50977"/>
    </source>
</evidence>
<organism evidence="6 7">
    <name type="scientific">Streptosporangium longisporum</name>
    <dbReference type="NCBI Taxonomy" id="46187"/>
    <lineage>
        <taxon>Bacteria</taxon>
        <taxon>Bacillati</taxon>
        <taxon>Actinomycetota</taxon>
        <taxon>Actinomycetes</taxon>
        <taxon>Streptosporangiales</taxon>
        <taxon>Streptosporangiaceae</taxon>
        <taxon>Streptosporangium</taxon>
    </lineage>
</organism>
<dbReference type="InterPro" id="IPR009057">
    <property type="entry name" value="Homeodomain-like_sf"/>
</dbReference>
<dbReference type="InterPro" id="IPR050109">
    <property type="entry name" value="HTH-type_TetR-like_transc_reg"/>
</dbReference>
<dbReference type="Pfam" id="PF00440">
    <property type="entry name" value="TetR_N"/>
    <property type="match status" value="1"/>
</dbReference>
<protein>
    <submittedName>
        <fullName evidence="6">TetR/AcrR family transcriptional regulator</fullName>
    </submittedName>
</protein>
<dbReference type="InterPro" id="IPR001647">
    <property type="entry name" value="HTH_TetR"/>
</dbReference>
<dbReference type="PANTHER" id="PTHR30055:SF234">
    <property type="entry name" value="HTH-TYPE TRANSCRIPTIONAL REGULATOR BETI"/>
    <property type="match status" value="1"/>
</dbReference>
<dbReference type="EMBL" id="BAAAWD010000006">
    <property type="protein sequence ID" value="GAA2998620.1"/>
    <property type="molecule type" value="Genomic_DNA"/>
</dbReference>
<evidence type="ECO:0000256" key="1">
    <source>
        <dbReference type="ARBA" id="ARBA00023015"/>
    </source>
</evidence>
<proteinExistence type="predicted"/>
<dbReference type="PANTHER" id="PTHR30055">
    <property type="entry name" value="HTH-TYPE TRANSCRIPTIONAL REGULATOR RUTR"/>
    <property type="match status" value="1"/>
</dbReference>
<sequence length="207" mass="22711">MTEDEPRERIRDAALRQFALLGFKGATVRGIAADAGVSPGLVQHHFPTKDALREECDAYVFAALRGLRDRGPADADLVANAHEVLALIVPYVATAMAGDTPTAARWFDELAEGHREALTNGERGTFLPEGEDVQAIVAVHTAMELGLAILNRHLYRRLGAEPNDPAADVRIARARLYLATRRTVGEELEKHVREGLERFEHGEGSDR</sequence>
<keyword evidence="1" id="KW-0805">Transcription regulation</keyword>
<dbReference type="PROSITE" id="PS50977">
    <property type="entry name" value="HTH_TETR_2"/>
    <property type="match status" value="1"/>
</dbReference>
<dbReference type="Proteomes" id="UP001499930">
    <property type="component" value="Unassembled WGS sequence"/>
</dbReference>
<keyword evidence="2 4" id="KW-0238">DNA-binding</keyword>
<dbReference type="SUPFAM" id="SSF46689">
    <property type="entry name" value="Homeodomain-like"/>
    <property type="match status" value="1"/>
</dbReference>
<evidence type="ECO:0000313" key="6">
    <source>
        <dbReference type="EMBL" id="GAA2998620.1"/>
    </source>
</evidence>
<keyword evidence="7" id="KW-1185">Reference proteome</keyword>
<evidence type="ECO:0000256" key="3">
    <source>
        <dbReference type="ARBA" id="ARBA00023163"/>
    </source>
</evidence>
<dbReference type="PRINTS" id="PR00455">
    <property type="entry name" value="HTHTETR"/>
</dbReference>
<dbReference type="RefSeq" id="WP_344891313.1">
    <property type="nucleotide sequence ID" value="NZ_BAAAWD010000006.1"/>
</dbReference>
<name>A0ABP6KEC6_9ACTN</name>
<reference evidence="7" key="1">
    <citation type="journal article" date="2019" name="Int. J. Syst. Evol. Microbiol.">
        <title>The Global Catalogue of Microorganisms (GCM) 10K type strain sequencing project: providing services to taxonomists for standard genome sequencing and annotation.</title>
        <authorList>
            <consortium name="The Broad Institute Genomics Platform"/>
            <consortium name="The Broad Institute Genome Sequencing Center for Infectious Disease"/>
            <person name="Wu L."/>
            <person name="Ma J."/>
        </authorList>
    </citation>
    <scope>NUCLEOTIDE SEQUENCE [LARGE SCALE GENOMIC DNA]</scope>
    <source>
        <strain evidence="7">JCM 3106</strain>
    </source>
</reference>
<gene>
    <name evidence="6" type="ORF">GCM10017559_19120</name>
</gene>
<evidence type="ECO:0000256" key="2">
    <source>
        <dbReference type="ARBA" id="ARBA00023125"/>
    </source>
</evidence>
<comment type="caution">
    <text evidence="6">The sequence shown here is derived from an EMBL/GenBank/DDBJ whole genome shotgun (WGS) entry which is preliminary data.</text>
</comment>
<keyword evidence="3" id="KW-0804">Transcription</keyword>
<dbReference type="Gene3D" id="1.10.357.10">
    <property type="entry name" value="Tetracycline Repressor, domain 2"/>
    <property type="match status" value="1"/>
</dbReference>
<evidence type="ECO:0000313" key="7">
    <source>
        <dbReference type="Proteomes" id="UP001499930"/>
    </source>
</evidence>
<feature type="DNA-binding region" description="H-T-H motif" evidence="4">
    <location>
        <begin position="27"/>
        <end position="46"/>
    </location>
</feature>
<feature type="domain" description="HTH tetR-type" evidence="5">
    <location>
        <begin position="4"/>
        <end position="64"/>
    </location>
</feature>
<accession>A0ABP6KEC6</accession>
<evidence type="ECO:0000256" key="4">
    <source>
        <dbReference type="PROSITE-ProRule" id="PRU00335"/>
    </source>
</evidence>